<dbReference type="PROSITE" id="PS50157">
    <property type="entry name" value="ZINC_FINGER_C2H2_2"/>
    <property type="match status" value="2"/>
</dbReference>
<dbReference type="SUPFAM" id="SSF57667">
    <property type="entry name" value="beta-beta-alpha zinc fingers"/>
    <property type="match status" value="2"/>
</dbReference>
<evidence type="ECO:0000313" key="10">
    <source>
        <dbReference type="EMBL" id="KAJ3663879.1"/>
    </source>
</evidence>
<evidence type="ECO:0000313" key="11">
    <source>
        <dbReference type="Proteomes" id="UP001168821"/>
    </source>
</evidence>
<reference evidence="10" key="1">
    <citation type="journal article" date="2023" name="G3 (Bethesda)">
        <title>Whole genome assemblies of Zophobas morio and Tenebrio molitor.</title>
        <authorList>
            <person name="Kaur S."/>
            <person name="Stinson S.A."/>
            <person name="diCenzo G.C."/>
        </authorList>
    </citation>
    <scope>NUCLEOTIDE SEQUENCE</scope>
    <source>
        <strain evidence="10">QUZm001</strain>
    </source>
</reference>
<keyword evidence="3" id="KW-0677">Repeat</keyword>
<evidence type="ECO:0000256" key="8">
    <source>
        <dbReference type="PROSITE-ProRule" id="PRU00042"/>
    </source>
</evidence>
<dbReference type="Pfam" id="PF00096">
    <property type="entry name" value="zf-C2H2"/>
    <property type="match status" value="2"/>
</dbReference>
<sequence>MKRQIKNLYPDLPPASDLRFLHKSIKMNSTGLYVCPNCKKTYKFKSSVYTHLRNDCGKVPRYHCSVCNFYCKFYHVLQRHYLSNAHRNKEIMLDPGPFVCSNCGRSYKRKSSLYNHRRWECGKEPQFKCSYCPYKGKQKIHFVMHVMAKHKEHKHEVLGASYNK</sequence>
<keyword evidence="5" id="KW-0862">Zinc</keyword>
<dbReference type="GO" id="GO:0005634">
    <property type="term" value="C:nucleus"/>
    <property type="evidence" value="ECO:0007669"/>
    <property type="project" value="UniProtKB-SubCell"/>
</dbReference>
<dbReference type="InterPro" id="IPR050589">
    <property type="entry name" value="Ikaros_C2H2-ZF"/>
</dbReference>
<keyword evidence="11" id="KW-1185">Reference proteome</keyword>
<dbReference type="AlphaFoldDB" id="A0AA38MQE3"/>
<dbReference type="EMBL" id="JALNTZ010000002">
    <property type="protein sequence ID" value="KAJ3663879.1"/>
    <property type="molecule type" value="Genomic_DNA"/>
</dbReference>
<name>A0AA38MQE3_9CUCU</name>
<evidence type="ECO:0000256" key="1">
    <source>
        <dbReference type="ARBA" id="ARBA00004123"/>
    </source>
</evidence>
<dbReference type="InterPro" id="IPR036236">
    <property type="entry name" value="Znf_C2H2_sf"/>
</dbReference>
<keyword evidence="2" id="KW-0479">Metal-binding</keyword>
<feature type="domain" description="C2H2-type" evidence="9">
    <location>
        <begin position="98"/>
        <end position="125"/>
    </location>
</feature>
<evidence type="ECO:0000259" key="9">
    <source>
        <dbReference type="PROSITE" id="PS50157"/>
    </source>
</evidence>
<comment type="caution">
    <text evidence="10">The sequence shown here is derived from an EMBL/GenBank/DDBJ whole genome shotgun (WGS) entry which is preliminary data.</text>
</comment>
<gene>
    <name evidence="10" type="ORF">Zmor_008099</name>
</gene>
<evidence type="ECO:0000256" key="6">
    <source>
        <dbReference type="ARBA" id="ARBA00023125"/>
    </source>
</evidence>
<dbReference type="SMART" id="SM00355">
    <property type="entry name" value="ZnF_C2H2"/>
    <property type="match status" value="4"/>
</dbReference>
<evidence type="ECO:0000256" key="4">
    <source>
        <dbReference type="ARBA" id="ARBA00022771"/>
    </source>
</evidence>
<dbReference type="GO" id="GO:0008270">
    <property type="term" value="F:zinc ion binding"/>
    <property type="evidence" value="ECO:0007669"/>
    <property type="project" value="UniProtKB-KW"/>
</dbReference>
<evidence type="ECO:0000256" key="2">
    <source>
        <dbReference type="ARBA" id="ARBA00022723"/>
    </source>
</evidence>
<evidence type="ECO:0000256" key="7">
    <source>
        <dbReference type="ARBA" id="ARBA00023242"/>
    </source>
</evidence>
<dbReference type="Proteomes" id="UP001168821">
    <property type="component" value="Unassembled WGS sequence"/>
</dbReference>
<evidence type="ECO:0000256" key="5">
    <source>
        <dbReference type="ARBA" id="ARBA00022833"/>
    </source>
</evidence>
<keyword evidence="6" id="KW-0238">DNA-binding</keyword>
<organism evidence="10 11">
    <name type="scientific">Zophobas morio</name>
    <dbReference type="NCBI Taxonomy" id="2755281"/>
    <lineage>
        <taxon>Eukaryota</taxon>
        <taxon>Metazoa</taxon>
        <taxon>Ecdysozoa</taxon>
        <taxon>Arthropoda</taxon>
        <taxon>Hexapoda</taxon>
        <taxon>Insecta</taxon>
        <taxon>Pterygota</taxon>
        <taxon>Neoptera</taxon>
        <taxon>Endopterygota</taxon>
        <taxon>Coleoptera</taxon>
        <taxon>Polyphaga</taxon>
        <taxon>Cucujiformia</taxon>
        <taxon>Tenebrionidae</taxon>
        <taxon>Zophobas</taxon>
    </lineage>
</organism>
<keyword evidence="4 8" id="KW-0863">Zinc-finger</keyword>
<comment type="subcellular location">
    <subcellularLocation>
        <location evidence="1">Nucleus</location>
    </subcellularLocation>
</comment>
<dbReference type="FunFam" id="3.30.160.60:FF:000100">
    <property type="entry name" value="Zinc finger 45-like"/>
    <property type="match status" value="1"/>
</dbReference>
<proteinExistence type="predicted"/>
<dbReference type="PANTHER" id="PTHR24404">
    <property type="entry name" value="ZINC FINGER PROTEIN"/>
    <property type="match status" value="1"/>
</dbReference>
<feature type="domain" description="C2H2-type" evidence="9">
    <location>
        <begin position="33"/>
        <end position="60"/>
    </location>
</feature>
<dbReference type="GO" id="GO:0003677">
    <property type="term" value="F:DNA binding"/>
    <property type="evidence" value="ECO:0007669"/>
    <property type="project" value="UniProtKB-KW"/>
</dbReference>
<dbReference type="InterPro" id="IPR013087">
    <property type="entry name" value="Znf_C2H2_type"/>
</dbReference>
<protein>
    <recommendedName>
        <fullName evidence="9">C2H2-type domain-containing protein</fullName>
    </recommendedName>
</protein>
<accession>A0AA38MQE3</accession>
<evidence type="ECO:0000256" key="3">
    <source>
        <dbReference type="ARBA" id="ARBA00022737"/>
    </source>
</evidence>
<keyword evidence="7" id="KW-0539">Nucleus</keyword>
<dbReference type="Gene3D" id="3.30.160.60">
    <property type="entry name" value="Classic Zinc Finger"/>
    <property type="match status" value="2"/>
</dbReference>